<evidence type="ECO:0000259" key="18">
    <source>
        <dbReference type="Pfam" id="PF04389"/>
    </source>
</evidence>
<evidence type="ECO:0000256" key="5">
    <source>
        <dbReference type="ARBA" id="ARBA00022554"/>
    </source>
</evidence>
<evidence type="ECO:0000256" key="3">
    <source>
        <dbReference type="ARBA" id="ARBA00004128"/>
    </source>
</evidence>
<comment type="caution">
    <text evidence="21">The sequence shown here is derived from an EMBL/GenBank/DDBJ whole genome shotgun (WGS) entry which is preliminary data.</text>
</comment>
<protein>
    <recommendedName>
        <fullName evidence="15">Peptide hydrolase</fullName>
        <ecNumber evidence="15">3.4.-.-</ecNumber>
    </recommendedName>
</protein>
<feature type="transmembrane region" description="Helical" evidence="17">
    <location>
        <begin position="393"/>
        <end position="416"/>
    </location>
</feature>
<evidence type="ECO:0000259" key="19">
    <source>
        <dbReference type="Pfam" id="PF22250"/>
    </source>
</evidence>
<proteinExistence type="inferred from homology"/>
<dbReference type="InterPro" id="IPR007484">
    <property type="entry name" value="Peptidase_M28"/>
</dbReference>
<evidence type="ECO:0000256" key="15">
    <source>
        <dbReference type="RuleBase" id="RU361240"/>
    </source>
</evidence>
<evidence type="ECO:0000256" key="2">
    <source>
        <dbReference type="ARBA" id="ARBA00003273"/>
    </source>
</evidence>
<dbReference type="CDD" id="cd03875">
    <property type="entry name" value="M28_Fxna_like"/>
    <property type="match status" value="1"/>
</dbReference>
<feature type="transmembrane region" description="Helical" evidence="17">
    <location>
        <begin position="545"/>
        <end position="567"/>
    </location>
</feature>
<keyword evidence="6 15" id="KW-0645">Protease</keyword>
<evidence type="ECO:0000256" key="4">
    <source>
        <dbReference type="ARBA" id="ARBA00010918"/>
    </source>
</evidence>
<keyword evidence="13 17" id="KW-0472">Membrane</keyword>
<feature type="domain" description="Vacuolar membrane protease C-terminal" evidence="19">
    <location>
        <begin position="793"/>
        <end position="1010"/>
    </location>
</feature>
<dbReference type="EC" id="3.4.-.-" evidence="15"/>
<comment type="cofactor">
    <cofactor evidence="1">
        <name>Zn(2+)</name>
        <dbReference type="ChEBI" id="CHEBI:29105"/>
    </cofactor>
</comment>
<keyword evidence="11 17" id="KW-1133">Transmembrane helix</keyword>
<feature type="transmembrane region" description="Helical" evidence="17">
    <location>
        <begin position="515"/>
        <end position="533"/>
    </location>
</feature>
<keyword evidence="9 15" id="KW-0378">Hydrolase</keyword>
<reference evidence="21 22" key="1">
    <citation type="journal article" date="2024" name="IMA Fungus">
        <title>IMA Genome - F19 : A genome assembly and annotation guide to empower mycologists, including annotated draft genome sequences of Ceratocystis pirilliformis, Diaporthe australafricana, Fusarium ophioides, Paecilomyces lecythidis, and Sporothrix stenoceras.</title>
        <authorList>
            <person name="Aylward J."/>
            <person name="Wilson A.M."/>
            <person name="Visagie C.M."/>
            <person name="Spraker J."/>
            <person name="Barnes I."/>
            <person name="Buitendag C."/>
            <person name="Ceriani C."/>
            <person name="Del Mar Angel L."/>
            <person name="du Plessis D."/>
            <person name="Fuchs T."/>
            <person name="Gasser K."/>
            <person name="Kramer D."/>
            <person name="Li W."/>
            <person name="Munsamy K."/>
            <person name="Piso A."/>
            <person name="Price J.L."/>
            <person name="Sonnekus B."/>
            <person name="Thomas C."/>
            <person name="van der Nest A."/>
            <person name="van Dijk A."/>
            <person name="van Heerden A."/>
            <person name="van Vuuren N."/>
            <person name="Yilmaz N."/>
            <person name="Duong T.A."/>
            <person name="van der Merwe N.A."/>
            <person name="Wingfield M.J."/>
            <person name="Wingfield B.D."/>
        </authorList>
    </citation>
    <scope>NUCLEOTIDE SEQUENCE [LARGE SCALE GENOMIC DNA]</scope>
    <source>
        <strain evidence="21 22">CMW 5346</strain>
    </source>
</reference>
<gene>
    <name evidence="21" type="ORF">Sste5346_000360</name>
</gene>
<comment type="subcellular location">
    <subcellularLocation>
        <location evidence="3">Vacuole membrane</location>
        <topology evidence="3">Multi-pass membrane protein</topology>
    </subcellularLocation>
</comment>
<feature type="region of interest" description="Disordered" evidence="16">
    <location>
        <begin position="594"/>
        <end position="626"/>
    </location>
</feature>
<keyword evidence="8 15" id="KW-0479">Metal-binding</keyword>
<evidence type="ECO:0000259" key="20">
    <source>
        <dbReference type="Pfam" id="PF22251"/>
    </source>
</evidence>
<keyword evidence="14" id="KW-0325">Glycoprotein</keyword>
<evidence type="ECO:0000256" key="6">
    <source>
        <dbReference type="ARBA" id="ARBA00022670"/>
    </source>
</evidence>
<keyword evidence="12" id="KW-0482">Metalloprotease</keyword>
<dbReference type="Proteomes" id="UP001583186">
    <property type="component" value="Unassembled WGS sequence"/>
</dbReference>
<dbReference type="InterPro" id="IPR048024">
    <property type="entry name" value="Fxna-like_M28_dom"/>
</dbReference>
<dbReference type="InterPro" id="IPR045175">
    <property type="entry name" value="M28_fam"/>
</dbReference>
<feature type="transmembrane region" description="Helical" evidence="17">
    <location>
        <begin position="700"/>
        <end position="725"/>
    </location>
</feature>
<dbReference type="PANTHER" id="PTHR12147:SF58">
    <property type="entry name" value="VACUOLAR MEMBRANE PROTEASE"/>
    <property type="match status" value="1"/>
</dbReference>
<dbReference type="Pfam" id="PF22250">
    <property type="entry name" value="PFF1_C"/>
    <property type="match status" value="1"/>
</dbReference>
<dbReference type="PANTHER" id="PTHR12147">
    <property type="entry name" value="METALLOPEPTIDASE M28 FAMILY MEMBER"/>
    <property type="match status" value="1"/>
</dbReference>
<evidence type="ECO:0000256" key="11">
    <source>
        <dbReference type="ARBA" id="ARBA00022989"/>
    </source>
</evidence>
<feature type="domain" description="Peptidase M28" evidence="18">
    <location>
        <begin position="179"/>
        <end position="354"/>
    </location>
</feature>
<dbReference type="SUPFAM" id="SSF53187">
    <property type="entry name" value="Zn-dependent exopeptidases"/>
    <property type="match status" value="1"/>
</dbReference>
<evidence type="ECO:0000256" key="1">
    <source>
        <dbReference type="ARBA" id="ARBA00001947"/>
    </source>
</evidence>
<accession>A0ABR3ZQZ8</accession>
<dbReference type="InterPro" id="IPR053976">
    <property type="entry name" value="PFF1_TM"/>
</dbReference>
<evidence type="ECO:0000256" key="8">
    <source>
        <dbReference type="ARBA" id="ARBA00022723"/>
    </source>
</evidence>
<evidence type="ECO:0000256" key="10">
    <source>
        <dbReference type="ARBA" id="ARBA00022833"/>
    </source>
</evidence>
<evidence type="ECO:0000256" key="9">
    <source>
        <dbReference type="ARBA" id="ARBA00022801"/>
    </source>
</evidence>
<evidence type="ECO:0000256" key="7">
    <source>
        <dbReference type="ARBA" id="ARBA00022692"/>
    </source>
</evidence>
<dbReference type="Pfam" id="PF22251">
    <property type="entry name" value="PFF1_TM"/>
    <property type="match status" value="1"/>
</dbReference>
<organism evidence="21 22">
    <name type="scientific">Sporothrix stenoceras</name>
    <dbReference type="NCBI Taxonomy" id="5173"/>
    <lineage>
        <taxon>Eukaryota</taxon>
        <taxon>Fungi</taxon>
        <taxon>Dikarya</taxon>
        <taxon>Ascomycota</taxon>
        <taxon>Pezizomycotina</taxon>
        <taxon>Sordariomycetes</taxon>
        <taxon>Sordariomycetidae</taxon>
        <taxon>Ophiostomatales</taxon>
        <taxon>Ophiostomataceae</taxon>
        <taxon>Sporothrix</taxon>
    </lineage>
</organism>
<feature type="transmembrane region" description="Helical" evidence="17">
    <location>
        <begin position="481"/>
        <end position="503"/>
    </location>
</feature>
<name>A0ABR3ZQZ8_9PEZI</name>
<evidence type="ECO:0000256" key="17">
    <source>
        <dbReference type="SAM" id="Phobius"/>
    </source>
</evidence>
<evidence type="ECO:0000313" key="21">
    <source>
        <dbReference type="EMBL" id="KAL1903076.1"/>
    </source>
</evidence>
<feature type="domain" description="Vacuolar membrane protease transmembrane" evidence="20">
    <location>
        <begin position="449"/>
        <end position="764"/>
    </location>
</feature>
<comment type="function">
    <text evidence="2">May be involved in vacuolar sorting and osmoregulation.</text>
</comment>
<comment type="similarity">
    <text evidence="4 15">Belongs to the peptidase M28 family.</text>
</comment>
<keyword evidence="5" id="KW-0926">Vacuole</keyword>
<evidence type="ECO:0000256" key="13">
    <source>
        <dbReference type="ARBA" id="ARBA00023136"/>
    </source>
</evidence>
<sequence length="1023" mass="111465">MVLPNPFAFRPLQVTFWAVAVYLSILIPVITIQEGVPHAPPESALPHGISVVEAWSDLANLTQNMHPANSHANDDVRDFLLRRICQILDRNGASYKTQADRAAEASSASVVTDSAVTDAVIFDDMLTNVSFTTAYSKGRRSGLYFEGTNIYVYIRGTKDEAGDWWTAAVDSPQAKAMQGQLVMVNSHFDSVSSSFGATDDGVGVVSSLQIIRYFSTPGNQPERGVVVLLNNAEEEFLLGATAFANSPLVPYIGTFVNLEGAGAGGRAVLFRSTDLEVVNAYRTAPHPYGTVIASDGFKQGWIRSETDYRVWVNALGYRGLDIAFMKPRLRYHTQQDDRRHTSQASVWHMLSGALASAKSLTGAAGDAAEKSETDAVWFDLFGSRLVLFALRGLFAWSLTILIVSPLLVGLLLYLLYRLDKDYLFRSSVEQPESADADSKVDIGGWKGFFRFPAALAVAGSAVYGTALLVCKVQPFAIYSNLYAVIILMATIFVFVFWVVMRVADFVRPSAVHRTHSLFWLFGIFWVLLVAATVGEDRAHIASGYVIVYLASSVFGSLIISLLELFALKTKATYIEELDSRMDALANSDEGDALISPTPGEGVSNNESAIADEPNGAGESAGGGLDDEVPTETSPLIGGNIRNNRPTTFATGYRRSLSALMAERRRAEAAAELQNSGLWAKEFQPFGVEQDWSKYLPTWTWFLQFLVLGPFNLIILSQLLLILGAAVQQTGTDGSDLLMPYLLVSAFSILALLPLTPFLHRVSKHIPLFFAVVFIGTLIYSLAAFPFSAENPFKFALCQSFSVDHKNSSVTLTGYEGYIGEIINNLPSAAGRPWTCTDSGGRQSGLLDCTFDGTGLEPRVDGDTTSPFSGNYDGLISVNTTRVSGKLAASFDINAVNTKVCGLRFDRPVKSVSVRGSGKGLDTRFDFDKEPAPSDGNWEIGDFTLWRRDWESPWTVDVEWTDDDDAESNTAVALTGHVLCRWGDANTPGTAPAADEAWKYAPTWSIVTIRQNPPLVQGSKSFSV</sequence>
<evidence type="ECO:0000256" key="14">
    <source>
        <dbReference type="ARBA" id="ARBA00023180"/>
    </source>
</evidence>
<feature type="transmembrane region" description="Helical" evidence="17">
    <location>
        <begin position="737"/>
        <end position="755"/>
    </location>
</feature>
<keyword evidence="22" id="KW-1185">Reference proteome</keyword>
<evidence type="ECO:0000313" key="22">
    <source>
        <dbReference type="Proteomes" id="UP001583186"/>
    </source>
</evidence>
<keyword evidence="7 17" id="KW-0812">Transmembrane</keyword>
<evidence type="ECO:0000256" key="12">
    <source>
        <dbReference type="ARBA" id="ARBA00023049"/>
    </source>
</evidence>
<feature type="transmembrane region" description="Helical" evidence="17">
    <location>
        <begin position="448"/>
        <end position="469"/>
    </location>
</feature>
<dbReference type="EMBL" id="JAWCUI010000002">
    <property type="protein sequence ID" value="KAL1903076.1"/>
    <property type="molecule type" value="Genomic_DNA"/>
</dbReference>
<keyword evidence="10 15" id="KW-0862">Zinc</keyword>
<dbReference type="Pfam" id="PF04389">
    <property type="entry name" value="Peptidase_M28"/>
    <property type="match status" value="1"/>
</dbReference>
<dbReference type="Gene3D" id="3.40.630.10">
    <property type="entry name" value="Zn peptidases"/>
    <property type="match status" value="1"/>
</dbReference>
<dbReference type="InterPro" id="IPR053975">
    <property type="entry name" value="PFF1_C"/>
</dbReference>
<evidence type="ECO:0000256" key="16">
    <source>
        <dbReference type="SAM" id="MobiDB-lite"/>
    </source>
</evidence>
<feature type="transmembrane region" description="Helical" evidence="17">
    <location>
        <begin position="767"/>
        <end position="788"/>
    </location>
</feature>